<evidence type="ECO:0000256" key="1">
    <source>
        <dbReference type="SAM" id="Coils"/>
    </source>
</evidence>
<name>A0ABN9TX63_9DINO</name>
<dbReference type="EMBL" id="CAUYUJ010015185">
    <property type="protein sequence ID" value="CAK0850894.1"/>
    <property type="molecule type" value="Genomic_DNA"/>
</dbReference>
<keyword evidence="1" id="KW-0175">Coiled coil</keyword>
<proteinExistence type="predicted"/>
<sequence>MRTTRSMPMSDFASLDAGDTESILSLLRRVLVEHSGSLDSAFRWLDFTHRRNIGAFQWDNGLRVLNLQGPLKEIKTRKLFQLIAVKHKGSYAITPKAWRNFFEYEAGSESKAGADGELKAAKAMKKVRSMRAKAESARETVDDLESYHSSDSPDLDGVLNMALADDDPGAKRLAPKQRHLSRQLVPRDRDIAEELQLQEDIKRMDFQGVKALAYIFTVKLGSLEKAFRWLEGVGRYGYFNNVQFATAELV</sequence>
<accession>A0ABN9TX63</accession>
<comment type="caution">
    <text evidence="2">The sequence shown here is derived from an EMBL/GenBank/DDBJ whole genome shotgun (WGS) entry which is preliminary data.</text>
</comment>
<evidence type="ECO:0008006" key="4">
    <source>
        <dbReference type="Google" id="ProtNLM"/>
    </source>
</evidence>
<protein>
    <recommendedName>
        <fullName evidence="4">Non-structural maintenance of chromosomes element 4</fullName>
    </recommendedName>
</protein>
<reference evidence="2" key="1">
    <citation type="submission" date="2023-10" db="EMBL/GenBank/DDBJ databases">
        <authorList>
            <person name="Chen Y."/>
            <person name="Shah S."/>
            <person name="Dougan E. K."/>
            <person name="Thang M."/>
            <person name="Chan C."/>
        </authorList>
    </citation>
    <scope>NUCLEOTIDE SEQUENCE [LARGE SCALE GENOMIC DNA]</scope>
</reference>
<organism evidence="2 3">
    <name type="scientific">Prorocentrum cordatum</name>
    <dbReference type="NCBI Taxonomy" id="2364126"/>
    <lineage>
        <taxon>Eukaryota</taxon>
        <taxon>Sar</taxon>
        <taxon>Alveolata</taxon>
        <taxon>Dinophyceae</taxon>
        <taxon>Prorocentrales</taxon>
        <taxon>Prorocentraceae</taxon>
        <taxon>Prorocentrum</taxon>
    </lineage>
</organism>
<evidence type="ECO:0000313" key="3">
    <source>
        <dbReference type="Proteomes" id="UP001189429"/>
    </source>
</evidence>
<feature type="coiled-coil region" evidence="1">
    <location>
        <begin position="120"/>
        <end position="147"/>
    </location>
</feature>
<dbReference type="Proteomes" id="UP001189429">
    <property type="component" value="Unassembled WGS sequence"/>
</dbReference>
<keyword evidence="3" id="KW-1185">Reference proteome</keyword>
<feature type="non-terminal residue" evidence="2">
    <location>
        <position position="250"/>
    </location>
</feature>
<gene>
    <name evidence="2" type="ORF">PCOR1329_LOCUS43183</name>
</gene>
<evidence type="ECO:0000313" key="2">
    <source>
        <dbReference type="EMBL" id="CAK0850894.1"/>
    </source>
</evidence>